<comment type="catalytic activity">
    <reaction evidence="1">
        <text>a 5-methyl-2'-deoxycytidine in DNA + 2-oxoglutarate + O2 = a 5-hydroxymethyl-2'-deoxycytidine in DNA + succinate + CO2</text>
        <dbReference type="Rhea" id="RHEA:52636"/>
        <dbReference type="Rhea" id="RHEA-COMP:11370"/>
        <dbReference type="Rhea" id="RHEA-COMP:13315"/>
        <dbReference type="ChEBI" id="CHEBI:15379"/>
        <dbReference type="ChEBI" id="CHEBI:16526"/>
        <dbReference type="ChEBI" id="CHEBI:16810"/>
        <dbReference type="ChEBI" id="CHEBI:30031"/>
        <dbReference type="ChEBI" id="CHEBI:85454"/>
        <dbReference type="ChEBI" id="CHEBI:136731"/>
        <dbReference type="EC" id="1.14.11.80"/>
    </reaction>
</comment>
<dbReference type="Proteomes" id="UP001266305">
    <property type="component" value="Unassembled WGS sequence"/>
</dbReference>
<keyword evidence="1" id="KW-0408">Iron</keyword>
<keyword evidence="1 2" id="KW-0223">Dioxygenase</keyword>
<feature type="non-terminal residue" evidence="2">
    <location>
        <position position="1"/>
    </location>
</feature>
<organism evidence="2 3">
    <name type="scientific">Saguinus oedipus</name>
    <name type="common">Cotton-top tamarin</name>
    <name type="synonym">Oedipomidas oedipus</name>
    <dbReference type="NCBI Taxonomy" id="9490"/>
    <lineage>
        <taxon>Eukaryota</taxon>
        <taxon>Metazoa</taxon>
        <taxon>Chordata</taxon>
        <taxon>Craniata</taxon>
        <taxon>Vertebrata</taxon>
        <taxon>Euteleostomi</taxon>
        <taxon>Mammalia</taxon>
        <taxon>Eutheria</taxon>
        <taxon>Euarchontoglires</taxon>
        <taxon>Primates</taxon>
        <taxon>Haplorrhini</taxon>
        <taxon>Platyrrhini</taxon>
        <taxon>Cebidae</taxon>
        <taxon>Callitrichinae</taxon>
        <taxon>Saguinus</taxon>
    </lineage>
</organism>
<evidence type="ECO:0000313" key="2">
    <source>
        <dbReference type="EMBL" id="KAK2116074.1"/>
    </source>
</evidence>
<sequence>SSSEEKLLCLVRERAGHTCESAVIVILILVWEGIPLSLADKLYSELTETLRKYGTLTNRRCALNE</sequence>
<protein>
    <recommendedName>
        <fullName evidence="1">Methylcytosine dioxygenase TET</fullName>
        <ecNumber evidence="1">1.14.11.80</ecNumber>
    </recommendedName>
</protein>
<reference evidence="2 3" key="1">
    <citation type="submission" date="2023-05" db="EMBL/GenBank/DDBJ databases">
        <title>B98-5 Cell Line De Novo Hybrid Assembly: An Optical Mapping Approach.</title>
        <authorList>
            <person name="Kananen K."/>
            <person name="Auerbach J.A."/>
            <person name="Kautto E."/>
            <person name="Blachly J.S."/>
        </authorList>
    </citation>
    <scope>NUCLEOTIDE SEQUENCE [LARGE SCALE GENOMIC DNA]</scope>
    <source>
        <strain evidence="2">B95-8</strain>
        <tissue evidence="2">Cell line</tissue>
    </source>
</reference>
<dbReference type="PANTHER" id="PTHR23358:SF3">
    <property type="entry name" value="METHYLCYTOSINE DIOXYGENASE TET2"/>
    <property type="match status" value="1"/>
</dbReference>
<keyword evidence="1" id="KW-0560">Oxidoreductase</keyword>
<proteinExistence type="inferred from homology"/>
<comment type="catalytic activity">
    <reaction evidence="1">
        <text>a 5-hydroxymethyl-2'-deoxycytidine in DNA + 2-oxoglutarate + O2 = a 5-formyl-2'-deoxycytidine in DNA + succinate + CO2 + H2O</text>
        <dbReference type="Rhea" id="RHEA:53828"/>
        <dbReference type="Rhea" id="RHEA-COMP:13315"/>
        <dbReference type="Rhea" id="RHEA-COMP:13656"/>
        <dbReference type="ChEBI" id="CHEBI:15377"/>
        <dbReference type="ChEBI" id="CHEBI:15379"/>
        <dbReference type="ChEBI" id="CHEBI:16526"/>
        <dbReference type="ChEBI" id="CHEBI:16810"/>
        <dbReference type="ChEBI" id="CHEBI:30031"/>
        <dbReference type="ChEBI" id="CHEBI:136731"/>
        <dbReference type="ChEBI" id="CHEBI:137731"/>
        <dbReference type="EC" id="1.14.11.80"/>
    </reaction>
</comment>
<comment type="similarity">
    <text evidence="1">Belongs to the TET family.</text>
</comment>
<comment type="catalytic activity">
    <reaction evidence="1">
        <text>a 5-formyl-2'-deoxycytidine in DNA + 2-oxoglutarate + O2 = a 5-carboxyl-2'-deoxycytidine in DNA + succinate + CO2 + H(+)</text>
        <dbReference type="Rhea" id="RHEA:53832"/>
        <dbReference type="Rhea" id="RHEA-COMP:13656"/>
        <dbReference type="Rhea" id="RHEA-COMP:13657"/>
        <dbReference type="ChEBI" id="CHEBI:15378"/>
        <dbReference type="ChEBI" id="CHEBI:15379"/>
        <dbReference type="ChEBI" id="CHEBI:16526"/>
        <dbReference type="ChEBI" id="CHEBI:16810"/>
        <dbReference type="ChEBI" id="CHEBI:30031"/>
        <dbReference type="ChEBI" id="CHEBI:137731"/>
        <dbReference type="ChEBI" id="CHEBI:137732"/>
        <dbReference type="EC" id="1.14.11.80"/>
    </reaction>
</comment>
<comment type="cofactor">
    <cofactor evidence="1">
        <name>Fe(2+)</name>
        <dbReference type="ChEBI" id="CHEBI:29033"/>
    </cofactor>
    <text evidence="1">Binds 1 Fe(2+) ion per subunit.</text>
</comment>
<comment type="caution">
    <text evidence="2">The sequence shown here is derived from an EMBL/GenBank/DDBJ whole genome shotgun (WGS) entry which is preliminary data.</text>
</comment>
<dbReference type="InterPro" id="IPR040175">
    <property type="entry name" value="TET1/2/3"/>
</dbReference>
<dbReference type="EC" id="1.14.11.80" evidence="1"/>
<comment type="cofactor">
    <cofactor evidence="1">
        <name>Zn(2+)</name>
        <dbReference type="ChEBI" id="CHEBI:29105"/>
    </cofactor>
    <text evidence="1">The zinc ions have a structural role.</text>
</comment>
<dbReference type="PANTHER" id="PTHR23358">
    <property type="entry name" value="METHYLCYTOSINE DIOXYGENASE TET"/>
    <property type="match status" value="1"/>
</dbReference>
<keyword evidence="1" id="KW-0479">Metal-binding</keyword>
<keyword evidence="1" id="KW-0862">Zinc</keyword>
<comment type="function">
    <text evidence="1">Dioxygenase that catalyzes the conversion of the modified genomic base 5-methylcytosine (5mC) into 5-hydroxymethylcytosine (5hmC) and plays a key role in epigenetic chromatin reprogramming during embryonic development.</text>
</comment>
<dbReference type="EMBL" id="JASSZA010000003">
    <property type="protein sequence ID" value="KAK2116074.1"/>
    <property type="molecule type" value="Genomic_DNA"/>
</dbReference>
<evidence type="ECO:0000256" key="1">
    <source>
        <dbReference type="RuleBase" id="RU367064"/>
    </source>
</evidence>
<evidence type="ECO:0000313" key="3">
    <source>
        <dbReference type="Proteomes" id="UP001266305"/>
    </source>
</evidence>
<dbReference type="GO" id="GO:0051213">
    <property type="term" value="F:dioxygenase activity"/>
    <property type="evidence" value="ECO:0007669"/>
    <property type="project" value="UniProtKB-KW"/>
</dbReference>
<accession>A0ABQ9W366</accession>
<name>A0ABQ9W366_SAGOE</name>
<gene>
    <name evidence="2" type="primary">TET2_2</name>
    <name evidence="2" type="ORF">P7K49_006700</name>
</gene>
<feature type="non-terminal residue" evidence="2">
    <location>
        <position position="65"/>
    </location>
</feature>
<keyword evidence="3" id="KW-1185">Reference proteome</keyword>